<evidence type="ECO:0000313" key="1">
    <source>
        <dbReference type="EMBL" id="GAI51934.1"/>
    </source>
</evidence>
<name>X1R8K1_9ZZZZ</name>
<comment type="caution">
    <text evidence="1">The sequence shown here is derived from an EMBL/GenBank/DDBJ whole genome shotgun (WGS) entry which is preliminary data.</text>
</comment>
<organism evidence="1">
    <name type="scientific">marine sediment metagenome</name>
    <dbReference type="NCBI Taxonomy" id="412755"/>
    <lineage>
        <taxon>unclassified sequences</taxon>
        <taxon>metagenomes</taxon>
        <taxon>ecological metagenomes</taxon>
    </lineage>
</organism>
<sequence length="60" mass="6934">MPYFKKLIGKKCYLSPCSITDVQKYTEWVNDLEVAIPMGAEAHQTIPLQKEEELLKHDIV</sequence>
<dbReference type="EMBL" id="BARV01041565">
    <property type="protein sequence ID" value="GAI51934.1"/>
    <property type="molecule type" value="Genomic_DNA"/>
</dbReference>
<protein>
    <submittedName>
        <fullName evidence="1">Uncharacterized protein</fullName>
    </submittedName>
</protein>
<gene>
    <name evidence="1" type="ORF">S06H3_62865</name>
</gene>
<proteinExistence type="predicted"/>
<accession>X1R8K1</accession>
<reference evidence="1" key="1">
    <citation type="journal article" date="2014" name="Front. Microbiol.">
        <title>High frequency of phylogenetically diverse reductive dehalogenase-homologous genes in deep subseafloor sedimentary metagenomes.</title>
        <authorList>
            <person name="Kawai M."/>
            <person name="Futagami T."/>
            <person name="Toyoda A."/>
            <person name="Takaki Y."/>
            <person name="Nishi S."/>
            <person name="Hori S."/>
            <person name="Arai W."/>
            <person name="Tsubouchi T."/>
            <person name="Morono Y."/>
            <person name="Uchiyama I."/>
            <person name="Ito T."/>
            <person name="Fujiyama A."/>
            <person name="Inagaki F."/>
            <person name="Takami H."/>
        </authorList>
    </citation>
    <scope>NUCLEOTIDE SEQUENCE</scope>
    <source>
        <strain evidence="1">Expedition CK06-06</strain>
    </source>
</reference>
<dbReference type="AlphaFoldDB" id="X1R8K1"/>